<dbReference type="Proteomes" id="UP000181901">
    <property type="component" value="Unassembled WGS sequence"/>
</dbReference>
<dbReference type="Pfam" id="PF04392">
    <property type="entry name" value="ABC_sub_bind"/>
    <property type="match status" value="1"/>
</dbReference>
<organism evidence="2 3">
    <name type="scientific">Pseudodesulfovibrio hydrargyri</name>
    <dbReference type="NCBI Taxonomy" id="2125990"/>
    <lineage>
        <taxon>Bacteria</taxon>
        <taxon>Pseudomonadati</taxon>
        <taxon>Thermodesulfobacteriota</taxon>
        <taxon>Desulfovibrionia</taxon>
        <taxon>Desulfovibrionales</taxon>
        <taxon>Desulfovibrionaceae</taxon>
    </lineage>
</organism>
<dbReference type="PANTHER" id="PTHR35271">
    <property type="entry name" value="ABC TRANSPORTER, SUBSTRATE-BINDING LIPOPROTEIN-RELATED"/>
    <property type="match status" value="1"/>
</dbReference>
<protein>
    <submittedName>
        <fullName evidence="2">ABC transporter substrate binding protein</fullName>
    </submittedName>
</protein>
<dbReference type="EMBL" id="LKAQ01000001">
    <property type="protein sequence ID" value="OIQ51566.1"/>
    <property type="molecule type" value="Genomic_DNA"/>
</dbReference>
<reference evidence="2 3" key="1">
    <citation type="submission" date="2015-09" db="EMBL/GenBank/DDBJ databases">
        <title>Genome of Desulfovibrio dechloracetivorans BerOc1, a mercury methylating strain isolated from highly hydrocarbons and metals contaminated coastal sediments.</title>
        <authorList>
            <person name="Goni Urriza M."/>
            <person name="Gassie C."/>
            <person name="Bouchez O."/>
            <person name="Klopp C."/>
            <person name="Ranchou-Peyruse A."/>
            <person name="Remy G."/>
        </authorList>
    </citation>
    <scope>NUCLEOTIDE SEQUENCE [LARGE SCALE GENOMIC DNA]</scope>
    <source>
        <strain evidence="2 3">BerOc1</strain>
    </source>
</reference>
<sequence length="316" mass="33520">MKKILLFLAAALLVASTAFAGKKYVISVTQIVEHPALDAMRQGVADRLKEKGIDFDYNVHNAQNNMATNTQIVGQIIGERPDVVLAIATPGAQACAQKIHDTPIVFTGVTDPVTAGLVKDLQNTGARNITGMSDFSPIDRQVALIRELVPNVKTIGIIYNSGEPNAVPILKALKREAAKLGINVEEATISNSSGVYQAAKSLVGRCDAVYVGTDNTVVSALESAVKVCENNKLPLIVGDVDSVARGAIAAEAVDYYKMGLQTGDMIARILVDGAKPADMPVEFLDDLSLHVNMKAAKAMGVTVPQSVLDRADKVLE</sequence>
<proteinExistence type="predicted"/>
<dbReference type="Gene3D" id="3.40.50.2300">
    <property type="match status" value="2"/>
</dbReference>
<dbReference type="AlphaFoldDB" id="A0A1J5MYP1"/>
<accession>A0A1J5MYP1</accession>
<evidence type="ECO:0000313" key="3">
    <source>
        <dbReference type="Proteomes" id="UP000181901"/>
    </source>
</evidence>
<dbReference type="PANTHER" id="PTHR35271:SF1">
    <property type="entry name" value="ABC TRANSPORTER, SUBSTRATE-BINDING LIPOPROTEIN"/>
    <property type="match status" value="1"/>
</dbReference>
<dbReference type="CDD" id="cd06325">
    <property type="entry name" value="PBP1_ABC_unchar_transporter"/>
    <property type="match status" value="1"/>
</dbReference>
<dbReference type="RefSeq" id="WP_071543695.1">
    <property type="nucleotide sequence ID" value="NZ_LKAQ01000001.1"/>
</dbReference>
<dbReference type="SUPFAM" id="SSF53822">
    <property type="entry name" value="Periplasmic binding protein-like I"/>
    <property type="match status" value="1"/>
</dbReference>
<comment type="caution">
    <text evidence="2">The sequence shown here is derived from an EMBL/GenBank/DDBJ whole genome shotgun (WGS) entry which is preliminary data.</text>
</comment>
<name>A0A1J5MYP1_9BACT</name>
<evidence type="ECO:0000256" key="1">
    <source>
        <dbReference type="SAM" id="SignalP"/>
    </source>
</evidence>
<dbReference type="InterPro" id="IPR007487">
    <property type="entry name" value="ABC_transpt-TYRBP-like"/>
</dbReference>
<keyword evidence="3" id="KW-1185">Reference proteome</keyword>
<dbReference type="OrthoDB" id="9776955at2"/>
<gene>
    <name evidence="2" type="ORF">BerOc1_00020</name>
</gene>
<feature type="chain" id="PRO_5009635439" evidence="1">
    <location>
        <begin position="21"/>
        <end position="316"/>
    </location>
</feature>
<evidence type="ECO:0000313" key="2">
    <source>
        <dbReference type="EMBL" id="OIQ51566.1"/>
    </source>
</evidence>
<feature type="signal peptide" evidence="1">
    <location>
        <begin position="1"/>
        <end position="20"/>
    </location>
</feature>
<keyword evidence="1" id="KW-0732">Signal</keyword>
<dbReference type="InterPro" id="IPR028082">
    <property type="entry name" value="Peripla_BP_I"/>
</dbReference>